<dbReference type="Proteomes" id="UP000316621">
    <property type="component" value="Chromosome 11"/>
</dbReference>
<keyword evidence="1" id="KW-0853">WD repeat</keyword>
<name>A0A4Y7LCY1_PAPSO</name>
<keyword evidence="6" id="KW-1185">Reference proteome</keyword>
<dbReference type="PANTHER" id="PTHR44436:SF1">
    <property type="entry name" value="F-BOX_WD REPEAT-CONTAINING PROTEIN 2"/>
    <property type="match status" value="1"/>
</dbReference>
<dbReference type="InterPro" id="IPR001680">
    <property type="entry name" value="WD40_rpt"/>
</dbReference>
<dbReference type="PANTHER" id="PTHR44436">
    <property type="entry name" value="F-BOX/WD REPEAT-CONTAINING PROTEIN 2"/>
    <property type="match status" value="1"/>
</dbReference>
<gene>
    <name evidence="5" type="ORF">C5167_044920</name>
</gene>
<evidence type="ECO:0000313" key="6">
    <source>
        <dbReference type="Proteomes" id="UP000316621"/>
    </source>
</evidence>
<feature type="region of interest" description="Disordered" evidence="3">
    <location>
        <begin position="1"/>
        <end position="22"/>
    </location>
</feature>
<reference evidence="5 6" key="1">
    <citation type="journal article" date="2018" name="Science">
        <title>The opium poppy genome and morphinan production.</title>
        <authorList>
            <person name="Guo L."/>
            <person name="Winzer T."/>
            <person name="Yang X."/>
            <person name="Li Y."/>
            <person name="Ning Z."/>
            <person name="He Z."/>
            <person name="Teodor R."/>
            <person name="Lu Y."/>
            <person name="Bowser T.A."/>
            <person name="Graham I.A."/>
            <person name="Ye K."/>
        </authorList>
    </citation>
    <scope>NUCLEOTIDE SEQUENCE [LARGE SCALE GENOMIC DNA]</scope>
    <source>
        <strain evidence="6">cv. HN1</strain>
        <tissue evidence="5">Leaves</tissue>
    </source>
</reference>
<dbReference type="SMART" id="SM00320">
    <property type="entry name" value="WD40"/>
    <property type="match status" value="6"/>
</dbReference>
<dbReference type="InterPro" id="IPR042627">
    <property type="entry name" value="FBXW2"/>
</dbReference>
<feature type="domain" description="F-box" evidence="4">
    <location>
        <begin position="33"/>
        <end position="72"/>
    </location>
</feature>
<dbReference type="CDD" id="cd09917">
    <property type="entry name" value="F-box_SF"/>
    <property type="match status" value="1"/>
</dbReference>
<dbReference type="Gene3D" id="1.20.1280.50">
    <property type="match status" value="1"/>
</dbReference>
<dbReference type="SMART" id="SM00256">
    <property type="entry name" value="FBOX"/>
    <property type="match status" value="1"/>
</dbReference>
<evidence type="ECO:0000313" key="5">
    <source>
        <dbReference type="EMBL" id="RZC82131.1"/>
    </source>
</evidence>
<dbReference type="Pfam" id="PF00400">
    <property type="entry name" value="WD40"/>
    <property type="match status" value="1"/>
</dbReference>
<dbReference type="EMBL" id="CM010725">
    <property type="protein sequence ID" value="RZC82131.1"/>
    <property type="molecule type" value="Genomic_DNA"/>
</dbReference>
<organism evidence="5 6">
    <name type="scientific">Papaver somniferum</name>
    <name type="common">Opium poppy</name>
    <dbReference type="NCBI Taxonomy" id="3469"/>
    <lineage>
        <taxon>Eukaryota</taxon>
        <taxon>Viridiplantae</taxon>
        <taxon>Streptophyta</taxon>
        <taxon>Embryophyta</taxon>
        <taxon>Tracheophyta</taxon>
        <taxon>Spermatophyta</taxon>
        <taxon>Magnoliopsida</taxon>
        <taxon>Ranunculales</taxon>
        <taxon>Papaveraceae</taxon>
        <taxon>Papaveroideae</taxon>
        <taxon>Papaver</taxon>
    </lineage>
</organism>
<dbReference type="Gramene" id="RZC82131">
    <property type="protein sequence ID" value="RZC82131"/>
    <property type="gene ID" value="C5167_044920"/>
</dbReference>
<accession>A0A4Y7LCY1</accession>
<dbReference type="InterPro" id="IPR036322">
    <property type="entry name" value="WD40_repeat_dom_sf"/>
</dbReference>
<keyword evidence="2" id="KW-0677">Repeat</keyword>
<dbReference type="Pfam" id="PF00646">
    <property type="entry name" value="F-box"/>
    <property type="match status" value="1"/>
</dbReference>
<sequence length="451" mass="50272">MEIQNHKRKKTRANLSPPFSSRPPTRTIINQYFTSDIVCHILSYLDQFDLVRSSIVCKSWHDTIHSSHLLTLAYWKHKVDALGLSSVVGTVSESTVNKYLEEIAMKQHKLCLQNESVVVNQWNGCHSVGIDQFRMKMGLVLTGLEDKVMRIWSLDSFKCLEEYSLPKLELADFDFDESKIVGLVGTRICIWRRHSGKRSMSQEHAGITRGFCMRYIDPEAVVGCGDGTARVFDMYSRNCSRIIKMHNGPITCMALTDDQLVVSGSSLGSIRVADLSSDQVAGTLRSAGPAGTKSLCYNPGSYSVFAGSTSGHAYCWDLRTMKPLWEKKISPNVIYSIQHLRNDTSSLVVGGIDGVLRILNQGTGEITSSYVMDKKGMFMGRASSSSSSSSSNNNRGAFIEKMVARKLSGDVTTDIDRIPKDLRPPVTCLAVGMKKVVTTHNNKFIRLWRFQ</sequence>
<protein>
    <recommendedName>
        <fullName evidence="4">F-box domain-containing protein</fullName>
    </recommendedName>
</protein>
<dbReference type="InterPro" id="IPR015943">
    <property type="entry name" value="WD40/YVTN_repeat-like_dom_sf"/>
</dbReference>
<dbReference type="OMA" id="GARMECL"/>
<evidence type="ECO:0000256" key="1">
    <source>
        <dbReference type="ARBA" id="ARBA00022574"/>
    </source>
</evidence>
<feature type="compositionally biased region" description="Basic residues" evidence="3">
    <location>
        <begin position="1"/>
        <end position="12"/>
    </location>
</feature>
<dbReference type="InterPro" id="IPR036047">
    <property type="entry name" value="F-box-like_dom_sf"/>
</dbReference>
<dbReference type="SUPFAM" id="SSF81383">
    <property type="entry name" value="F-box domain"/>
    <property type="match status" value="1"/>
</dbReference>
<evidence type="ECO:0000259" key="4">
    <source>
        <dbReference type="SMART" id="SM00256"/>
    </source>
</evidence>
<dbReference type="OrthoDB" id="538223at2759"/>
<dbReference type="Gene3D" id="2.130.10.10">
    <property type="entry name" value="YVTN repeat-like/Quinoprotein amine dehydrogenase"/>
    <property type="match status" value="1"/>
</dbReference>
<proteinExistence type="predicted"/>
<evidence type="ECO:0000256" key="3">
    <source>
        <dbReference type="SAM" id="MobiDB-lite"/>
    </source>
</evidence>
<dbReference type="AlphaFoldDB" id="A0A4Y7LCY1"/>
<dbReference type="SUPFAM" id="SSF50978">
    <property type="entry name" value="WD40 repeat-like"/>
    <property type="match status" value="1"/>
</dbReference>
<dbReference type="STRING" id="3469.A0A4Y7LCY1"/>
<evidence type="ECO:0000256" key="2">
    <source>
        <dbReference type="ARBA" id="ARBA00022737"/>
    </source>
</evidence>
<dbReference type="InterPro" id="IPR001810">
    <property type="entry name" value="F-box_dom"/>
</dbReference>